<reference evidence="2" key="1">
    <citation type="submission" date="2016-10" db="EMBL/GenBank/DDBJ databases">
        <authorList>
            <person name="Varghese N."/>
            <person name="Submissions S."/>
        </authorList>
    </citation>
    <scope>NUCLEOTIDE SEQUENCE [LARGE SCALE GENOMIC DNA]</scope>
    <source>
        <strain evidence="2">DSM 43163</strain>
    </source>
</reference>
<dbReference type="AlphaFoldDB" id="A0A1H6B5S5"/>
<name>A0A1H6B5S5_9ACTN</name>
<evidence type="ECO:0000313" key="2">
    <source>
        <dbReference type="Proteomes" id="UP000236723"/>
    </source>
</evidence>
<gene>
    <name evidence="1" type="ORF">SAMN04489712_106292</name>
</gene>
<keyword evidence="2" id="KW-1185">Reference proteome</keyword>
<protein>
    <submittedName>
        <fullName evidence="1">Uncharacterized protein</fullName>
    </submittedName>
</protein>
<dbReference type="RefSeq" id="WP_103938788.1">
    <property type="nucleotide sequence ID" value="NZ_FNVO01000006.1"/>
</dbReference>
<proteinExistence type="predicted"/>
<accession>A0A1H6B5S5</accession>
<sequence>MSYDLAVWEGNPPADDREALSVHLALFDEYLEADIGELLPGNPLVKEFVTAMAERWPDSLGEDTPWSAGAPDEGSAAGPIAYLAISYSRAEEVAAYAESVAAELGLICFDINQGRLRTCPPASRR</sequence>
<dbReference type="Proteomes" id="UP000236723">
    <property type="component" value="Unassembled WGS sequence"/>
</dbReference>
<dbReference type="OrthoDB" id="3390084at2"/>
<evidence type="ECO:0000313" key="1">
    <source>
        <dbReference type="EMBL" id="SEG56189.1"/>
    </source>
</evidence>
<dbReference type="EMBL" id="FNVO01000006">
    <property type="protein sequence ID" value="SEG56189.1"/>
    <property type="molecule type" value="Genomic_DNA"/>
</dbReference>
<organism evidence="1 2">
    <name type="scientific">Thermomonospora echinospora</name>
    <dbReference type="NCBI Taxonomy" id="1992"/>
    <lineage>
        <taxon>Bacteria</taxon>
        <taxon>Bacillati</taxon>
        <taxon>Actinomycetota</taxon>
        <taxon>Actinomycetes</taxon>
        <taxon>Streptosporangiales</taxon>
        <taxon>Thermomonosporaceae</taxon>
        <taxon>Thermomonospora</taxon>
    </lineage>
</organism>